<evidence type="ECO:0000256" key="1">
    <source>
        <dbReference type="SAM" id="Phobius"/>
    </source>
</evidence>
<protein>
    <submittedName>
        <fullName evidence="2">Uncharacterized protein</fullName>
    </submittedName>
</protein>
<sequence length="474" mass="48587">MTSAATPDRTAAPPDVPTARQLRARLRRARRRHHHRGLGDLLTDVYLVVLFVAMYGWALVSDLRAYLGSPAGGAADPGERYWIAVAALLAVAGLGWRALRAVGPLLVSAAAQSWAAGAPVDRRGWLLPRFVVLLGAVGGGGALLGVGLAFVARADGGGDLAVAALAGGGWATAALAAAVLAQASRVTARWPRLLGAGLVVGGVLLTVGVVVSHFAGGRLGRPGAWLAGGAVVVGLPLAVVLTVRAVRALPRVDRAALTTGAQFANAAATAAVMLDPTLLAAVVESRRWRGVGRVHSRRFRAGRRWWVLLQAEVRRLGRHPGALAAWAAVILVQYAVAVAVPSVAGSAQVVGAYLAADRLAGGLRSVSRSPGLRRVLGGGDGGNQVAHVVVPAVGAALWWLATLPVGGAQPGWLDAILVSGVVVAVHRAATRRPMDYDTAVADTPFGMIPVGLLSQVLRGLDVVAVLVVAQLVLS</sequence>
<proteinExistence type="predicted"/>
<dbReference type="RefSeq" id="WP_067373279.1">
    <property type="nucleotide sequence ID" value="NZ_LRQV01000189.1"/>
</dbReference>
<dbReference type="Proteomes" id="UP000070620">
    <property type="component" value="Unassembled WGS sequence"/>
</dbReference>
<feature type="transmembrane region" description="Helical" evidence="1">
    <location>
        <begin position="37"/>
        <end position="60"/>
    </location>
</feature>
<gene>
    <name evidence="2" type="ORF">AWW66_29565</name>
</gene>
<dbReference type="EMBL" id="LRQV01000189">
    <property type="protein sequence ID" value="KXK58469.1"/>
    <property type="molecule type" value="Genomic_DNA"/>
</dbReference>
<keyword evidence="1" id="KW-1133">Transmembrane helix</keyword>
<feature type="transmembrane region" description="Helical" evidence="1">
    <location>
        <begin position="193"/>
        <end position="212"/>
    </location>
</feature>
<dbReference type="Pfam" id="PF19814">
    <property type="entry name" value="DUF6297"/>
    <property type="match status" value="1"/>
</dbReference>
<feature type="transmembrane region" description="Helical" evidence="1">
    <location>
        <begin position="224"/>
        <end position="246"/>
    </location>
</feature>
<feature type="transmembrane region" description="Helical" evidence="1">
    <location>
        <begin position="160"/>
        <end position="181"/>
    </location>
</feature>
<reference evidence="2 3" key="1">
    <citation type="submission" date="2016-01" db="EMBL/GenBank/DDBJ databases">
        <title>Whole genome sequence and analysis of Micromonospora rosaria DSM 803, which can produce antibacterial substance rosamicin.</title>
        <authorList>
            <person name="Yang H."/>
            <person name="He X."/>
            <person name="Zhu D."/>
        </authorList>
    </citation>
    <scope>NUCLEOTIDE SEQUENCE [LARGE SCALE GENOMIC DNA]</scope>
    <source>
        <strain evidence="2 3">DSM 803</strain>
    </source>
</reference>
<feature type="transmembrane region" description="Helical" evidence="1">
    <location>
        <begin position="80"/>
        <end position="99"/>
    </location>
</feature>
<keyword evidence="1" id="KW-0812">Transmembrane</keyword>
<name>A0A136PJ96_9ACTN</name>
<keyword evidence="3" id="KW-1185">Reference proteome</keyword>
<dbReference type="OrthoDB" id="3381192at2"/>
<feature type="transmembrane region" description="Helical" evidence="1">
    <location>
        <begin position="323"/>
        <end position="344"/>
    </location>
</feature>
<evidence type="ECO:0000313" key="3">
    <source>
        <dbReference type="Proteomes" id="UP000070620"/>
    </source>
</evidence>
<evidence type="ECO:0000313" key="2">
    <source>
        <dbReference type="EMBL" id="KXK58469.1"/>
    </source>
</evidence>
<comment type="caution">
    <text evidence="2">The sequence shown here is derived from an EMBL/GenBank/DDBJ whole genome shotgun (WGS) entry which is preliminary data.</text>
</comment>
<keyword evidence="1" id="KW-0472">Membrane</keyword>
<dbReference type="AlphaFoldDB" id="A0A136PJ96"/>
<organism evidence="2 3">
    <name type="scientific">Micromonospora rosaria</name>
    <dbReference type="NCBI Taxonomy" id="47874"/>
    <lineage>
        <taxon>Bacteria</taxon>
        <taxon>Bacillati</taxon>
        <taxon>Actinomycetota</taxon>
        <taxon>Actinomycetes</taxon>
        <taxon>Micromonosporales</taxon>
        <taxon>Micromonosporaceae</taxon>
        <taxon>Micromonospora</taxon>
    </lineage>
</organism>
<dbReference type="InterPro" id="IPR046264">
    <property type="entry name" value="DUF6297"/>
</dbReference>
<feature type="transmembrane region" description="Helical" evidence="1">
    <location>
        <begin position="130"/>
        <end position="154"/>
    </location>
</feature>
<accession>A0A136PJ96</accession>